<dbReference type="PROSITE" id="PS50026">
    <property type="entry name" value="EGF_3"/>
    <property type="match status" value="2"/>
</dbReference>
<dbReference type="PANTHER" id="PTHR12916:SF4">
    <property type="entry name" value="UNINFLATABLE, ISOFORM C"/>
    <property type="match status" value="1"/>
</dbReference>
<dbReference type="GO" id="GO:0005886">
    <property type="term" value="C:plasma membrane"/>
    <property type="evidence" value="ECO:0007669"/>
    <property type="project" value="UniProtKB-SubCell"/>
</dbReference>
<comment type="caution">
    <text evidence="14">The sequence shown here is derived from an EMBL/GenBank/DDBJ whole genome shotgun (WGS) entry which is preliminary data.</text>
</comment>
<accession>A0A3M7SJJ7</accession>
<feature type="disulfide bond" evidence="12">
    <location>
        <begin position="120"/>
        <end position="129"/>
    </location>
</feature>
<evidence type="ECO:0000256" key="8">
    <source>
        <dbReference type="ARBA" id="ARBA00022989"/>
    </source>
</evidence>
<keyword evidence="6" id="KW-0677">Repeat</keyword>
<sequence length="175" mass="19835">MTFKTIISSKNKIKLIETFEIKFNIDLQKQKKNIVYFLYVCFFEFNIQTFAQNISNCPSFPCQNNGSCNEVFNGYACLCPAGYAGTYCEAFFPCLNESNAKQCRNGVCIQTSANSWKCHCSPGFNGPTCNNDINECLSNPCINGVFVMKDFLVLIVRTDLIPVRVIHVDRELAYH</sequence>
<keyword evidence="5" id="KW-0732">Signal</keyword>
<keyword evidence="8" id="KW-1133">Transmembrane helix</keyword>
<proteinExistence type="predicted"/>
<dbReference type="STRING" id="10195.A0A3M7SJJ7"/>
<dbReference type="AlphaFoldDB" id="A0A3M7SJJ7"/>
<dbReference type="InterPro" id="IPR000742">
    <property type="entry name" value="EGF"/>
</dbReference>
<evidence type="ECO:0000259" key="13">
    <source>
        <dbReference type="PROSITE" id="PS50026"/>
    </source>
</evidence>
<dbReference type="PROSITE" id="PS00022">
    <property type="entry name" value="EGF_1"/>
    <property type="match status" value="2"/>
</dbReference>
<dbReference type="Gene3D" id="2.10.25.10">
    <property type="entry name" value="Laminin"/>
    <property type="match status" value="2"/>
</dbReference>
<protein>
    <submittedName>
        <fullName evidence="14">Nidogen and EGF-like domain-containing 1 isoform X1</fullName>
    </submittedName>
</protein>
<evidence type="ECO:0000256" key="7">
    <source>
        <dbReference type="ARBA" id="ARBA00022837"/>
    </source>
</evidence>
<dbReference type="CDD" id="cd00054">
    <property type="entry name" value="EGF_CA"/>
    <property type="match status" value="1"/>
</dbReference>
<evidence type="ECO:0000256" key="10">
    <source>
        <dbReference type="ARBA" id="ARBA00023157"/>
    </source>
</evidence>
<dbReference type="GO" id="GO:0007154">
    <property type="term" value="P:cell communication"/>
    <property type="evidence" value="ECO:0007669"/>
    <property type="project" value="UniProtKB-ARBA"/>
</dbReference>
<evidence type="ECO:0000256" key="12">
    <source>
        <dbReference type="PROSITE-ProRule" id="PRU00076"/>
    </source>
</evidence>
<dbReference type="SMART" id="SM00179">
    <property type="entry name" value="EGF_CA"/>
    <property type="match status" value="2"/>
</dbReference>
<dbReference type="EMBL" id="REGN01001246">
    <property type="protein sequence ID" value="RNA36054.1"/>
    <property type="molecule type" value="Genomic_DNA"/>
</dbReference>
<keyword evidence="2" id="KW-1003">Cell membrane</keyword>
<comment type="subcellular location">
    <subcellularLocation>
        <location evidence="1">Cell membrane</location>
        <topology evidence="1">Single-pass type I membrane protein</topology>
    </subcellularLocation>
</comment>
<evidence type="ECO:0000313" key="14">
    <source>
        <dbReference type="EMBL" id="RNA36054.1"/>
    </source>
</evidence>
<dbReference type="PANTHER" id="PTHR12916">
    <property type="entry name" value="CYTOCHROME C OXIDASE POLYPEPTIDE VIC-2"/>
    <property type="match status" value="1"/>
</dbReference>
<keyword evidence="9" id="KW-0472">Membrane</keyword>
<keyword evidence="3 12" id="KW-0245">EGF-like domain</keyword>
<dbReference type="Proteomes" id="UP000276133">
    <property type="component" value="Unassembled WGS sequence"/>
</dbReference>
<feature type="disulfide bond" evidence="12">
    <location>
        <begin position="79"/>
        <end position="88"/>
    </location>
</feature>
<evidence type="ECO:0000256" key="3">
    <source>
        <dbReference type="ARBA" id="ARBA00022536"/>
    </source>
</evidence>
<dbReference type="PROSITE" id="PS01186">
    <property type="entry name" value="EGF_2"/>
    <property type="match status" value="2"/>
</dbReference>
<dbReference type="GO" id="GO:0005509">
    <property type="term" value="F:calcium ion binding"/>
    <property type="evidence" value="ECO:0007669"/>
    <property type="project" value="InterPro"/>
</dbReference>
<keyword evidence="11" id="KW-0325">Glycoprotein</keyword>
<dbReference type="SUPFAM" id="SSF57196">
    <property type="entry name" value="EGF/Laminin"/>
    <property type="match status" value="2"/>
</dbReference>
<feature type="domain" description="EGF-like" evidence="13">
    <location>
        <begin position="99"/>
        <end position="130"/>
    </location>
</feature>
<evidence type="ECO:0000256" key="1">
    <source>
        <dbReference type="ARBA" id="ARBA00004251"/>
    </source>
</evidence>
<evidence type="ECO:0000256" key="5">
    <source>
        <dbReference type="ARBA" id="ARBA00022729"/>
    </source>
</evidence>
<dbReference type="FunFam" id="2.10.25.10:FF:000391">
    <property type="entry name" value="Weary, isoform C"/>
    <property type="match status" value="1"/>
</dbReference>
<dbReference type="Pfam" id="PF00008">
    <property type="entry name" value="EGF"/>
    <property type="match status" value="2"/>
</dbReference>
<keyword evidence="4" id="KW-0812">Transmembrane</keyword>
<evidence type="ECO:0000256" key="6">
    <source>
        <dbReference type="ARBA" id="ARBA00022737"/>
    </source>
</evidence>
<name>A0A3M7SJJ7_BRAPC</name>
<evidence type="ECO:0000256" key="2">
    <source>
        <dbReference type="ARBA" id="ARBA00022475"/>
    </source>
</evidence>
<evidence type="ECO:0000256" key="9">
    <source>
        <dbReference type="ARBA" id="ARBA00023136"/>
    </source>
</evidence>
<dbReference type="InterPro" id="IPR001881">
    <property type="entry name" value="EGF-like_Ca-bd_dom"/>
</dbReference>
<keyword evidence="10 12" id="KW-1015">Disulfide bond</keyword>
<comment type="caution">
    <text evidence="12">Lacks conserved residue(s) required for the propagation of feature annotation.</text>
</comment>
<dbReference type="OrthoDB" id="5953235at2759"/>
<organism evidence="14 15">
    <name type="scientific">Brachionus plicatilis</name>
    <name type="common">Marine rotifer</name>
    <name type="synonym">Brachionus muelleri</name>
    <dbReference type="NCBI Taxonomy" id="10195"/>
    <lineage>
        <taxon>Eukaryota</taxon>
        <taxon>Metazoa</taxon>
        <taxon>Spiralia</taxon>
        <taxon>Gnathifera</taxon>
        <taxon>Rotifera</taxon>
        <taxon>Eurotatoria</taxon>
        <taxon>Monogononta</taxon>
        <taxon>Pseudotrocha</taxon>
        <taxon>Ploima</taxon>
        <taxon>Brachionidae</taxon>
        <taxon>Brachionus</taxon>
    </lineage>
</organism>
<evidence type="ECO:0000313" key="15">
    <source>
        <dbReference type="Proteomes" id="UP000276133"/>
    </source>
</evidence>
<evidence type="ECO:0000256" key="11">
    <source>
        <dbReference type="ARBA" id="ARBA00023180"/>
    </source>
</evidence>
<keyword evidence="7" id="KW-0106">Calcium</keyword>
<dbReference type="GO" id="GO:0023052">
    <property type="term" value="P:signaling"/>
    <property type="evidence" value="ECO:0007669"/>
    <property type="project" value="UniProtKB-ARBA"/>
</dbReference>
<evidence type="ECO:0000256" key="4">
    <source>
        <dbReference type="ARBA" id="ARBA00022692"/>
    </source>
</evidence>
<gene>
    <name evidence="14" type="ORF">BpHYR1_052703</name>
</gene>
<keyword evidence="15" id="KW-1185">Reference proteome</keyword>
<feature type="domain" description="EGF-like" evidence="13">
    <location>
        <begin position="53"/>
        <end position="89"/>
    </location>
</feature>
<reference evidence="14 15" key="1">
    <citation type="journal article" date="2018" name="Sci. Rep.">
        <title>Genomic signatures of local adaptation to the degree of environmental predictability in rotifers.</title>
        <authorList>
            <person name="Franch-Gras L."/>
            <person name="Hahn C."/>
            <person name="Garcia-Roger E.M."/>
            <person name="Carmona M.J."/>
            <person name="Serra M."/>
            <person name="Gomez A."/>
        </authorList>
    </citation>
    <scope>NUCLEOTIDE SEQUENCE [LARGE SCALE GENOMIC DNA]</scope>
    <source>
        <strain evidence="14">HYR1</strain>
    </source>
</reference>
<dbReference type="SMART" id="SM00181">
    <property type="entry name" value="EGF"/>
    <property type="match status" value="2"/>
</dbReference>